<dbReference type="EC" id="1.1.5.2" evidence="6"/>
<dbReference type="Proteomes" id="UP000025047">
    <property type="component" value="Unassembled WGS sequence"/>
</dbReference>
<sequence length="747" mass="81416">MTYRDKQPGLGLTLIAGAVAVVALLIAWLWPDSGVAGSTGAALALFGAVAVTLASGLVLFKWMPFWLNVTLKWLVLLGAALTAVAAYFLMQDTAMWAMILATIGAVWNLVSRKGHDRRPAFALVLLALPLLPAPEARAQDWPGFHGDLQARKYSPLTQITDANVHELEPAWEIETGDVSDGSGELPQTVWSATPVYANDTLYVGTPFYRILALDPATGEERWSYDSQARLEALTQPALKNRGVTYWDTGATGACARRVYIGTMDAKLHSVDADTGAVCEEFGENGILDVNQWNDTNDRWPLSLLQPPVAHDGRLFIGWAGKDWESAQAPPGTVFAVDAETGELDWTVNFIPKELWDRTGTANVWTHMTVDPERDIIYMPVSSPSPNYYGGARTEELPLATSVTAVDTNTGDIIWSRQLVHHDIWDYDTGAAPTLVDIERDGETIPALIQTSKQGMLYVLNRETGEPVFGMEERPVPASDLPGEVAAPTQPFYDVPAPTNTSDTWPGIWWLADLTSFGYCSETLENLRYEGLFTPPTAEGGGTLMYPGTAGGMQWGGGALDPTTNTFYVNTQKVAQILRMIPREEYEEVAGDSGAEQGFYPQEGVPYGFELKNFLTPLGLPCWKPPFGTILAYDLDTGERLYERPFGMTQQWGFYAPESWGSPTLGGPAVTAGGVIFIGASMDAHVRALSAATGEELWKWRVEAPAVAIPAVYEHEGRQYVSFVAGGNPILKPQVGDQLITFALPLEE</sequence>
<dbReference type="PANTHER" id="PTHR32303:SF4">
    <property type="entry name" value="QUINOPROTEIN GLUCOSE DEHYDROGENASE"/>
    <property type="match status" value="1"/>
</dbReference>
<feature type="transmembrane region" description="Helical" evidence="4">
    <location>
        <begin position="69"/>
        <end position="88"/>
    </location>
</feature>
<keyword evidence="4" id="KW-0812">Transmembrane</keyword>
<dbReference type="GO" id="GO:0016020">
    <property type="term" value="C:membrane"/>
    <property type="evidence" value="ECO:0007669"/>
    <property type="project" value="InterPro"/>
</dbReference>
<dbReference type="PATRIC" id="fig|1122180.6.peg.346"/>
<dbReference type="GO" id="GO:0048038">
    <property type="term" value="F:quinone binding"/>
    <property type="evidence" value="ECO:0007669"/>
    <property type="project" value="InterPro"/>
</dbReference>
<evidence type="ECO:0000256" key="2">
    <source>
        <dbReference type="ARBA" id="ARBA00008156"/>
    </source>
</evidence>
<dbReference type="STRING" id="1122180.Lokhon_00341"/>
<dbReference type="HOGENOM" id="CLU_018478_1_0_5"/>
<proteinExistence type="inferred from homology"/>
<evidence type="ECO:0000256" key="4">
    <source>
        <dbReference type="SAM" id="Phobius"/>
    </source>
</evidence>
<dbReference type="SUPFAM" id="SSF50998">
    <property type="entry name" value="Quinoprotein alcohol dehydrogenase-like"/>
    <property type="match status" value="1"/>
</dbReference>
<dbReference type="PANTHER" id="PTHR32303">
    <property type="entry name" value="QUINOPROTEIN ALCOHOL DEHYDROGENASE (CYTOCHROME C)"/>
    <property type="match status" value="1"/>
</dbReference>
<organism evidence="6 7">
    <name type="scientific">Limimaricola hongkongensis DSM 17492</name>
    <dbReference type="NCBI Taxonomy" id="1122180"/>
    <lineage>
        <taxon>Bacteria</taxon>
        <taxon>Pseudomonadati</taxon>
        <taxon>Pseudomonadota</taxon>
        <taxon>Alphaproteobacteria</taxon>
        <taxon>Rhodobacterales</taxon>
        <taxon>Paracoccaceae</taxon>
        <taxon>Limimaricola</taxon>
    </lineage>
</organism>
<evidence type="ECO:0000256" key="3">
    <source>
        <dbReference type="ARBA" id="ARBA00023002"/>
    </source>
</evidence>
<keyword evidence="7" id="KW-1185">Reference proteome</keyword>
<comment type="caution">
    <text evidence="6">The sequence shown here is derived from an EMBL/GenBank/DDBJ whole genome shotgun (WGS) entry which is preliminary data.</text>
</comment>
<evidence type="ECO:0000259" key="5">
    <source>
        <dbReference type="Pfam" id="PF01011"/>
    </source>
</evidence>
<reference evidence="6 7" key="1">
    <citation type="submission" date="2013-03" db="EMBL/GenBank/DDBJ databases">
        <authorList>
            <person name="Fiebig A."/>
            <person name="Goeker M."/>
            <person name="Klenk H.-P.P."/>
        </authorList>
    </citation>
    <scope>NUCLEOTIDE SEQUENCE [LARGE SCALE GENOMIC DNA]</scope>
    <source>
        <strain evidence="6 7">DSM 17492</strain>
    </source>
</reference>
<protein>
    <submittedName>
        <fullName evidence="6">Glucose dehydrogenase, PQQ-dependent</fullName>
        <ecNumber evidence="6">1.1.5.2</ecNumber>
    </submittedName>
</protein>
<keyword evidence="4" id="KW-0472">Membrane</keyword>
<dbReference type="EMBL" id="APGJ01000001">
    <property type="protein sequence ID" value="EYD73785.1"/>
    <property type="molecule type" value="Genomic_DNA"/>
</dbReference>
<dbReference type="Gene3D" id="2.140.10.10">
    <property type="entry name" value="Quinoprotein alcohol dehydrogenase-like superfamily"/>
    <property type="match status" value="2"/>
</dbReference>
<dbReference type="Pfam" id="PF01011">
    <property type="entry name" value="PQQ"/>
    <property type="match status" value="1"/>
</dbReference>
<keyword evidence="3 6" id="KW-0560">Oxidoreductase</keyword>
<evidence type="ECO:0000313" key="6">
    <source>
        <dbReference type="EMBL" id="EYD73785.1"/>
    </source>
</evidence>
<dbReference type="CDD" id="cd10280">
    <property type="entry name" value="PQQ_mGDH"/>
    <property type="match status" value="1"/>
</dbReference>
<keyword evidence="4" id="KW-1133">Transmembrane helix</keyword>
<accession>A0A017HHI6</accession>
<feature type="transmembrane region" description="Helical" evidence="4">
    <location>
        <begin position="12"/>
        <end position="30"/>
    </location>
</feature>
<dbReference type="InterPro" id="IPR002372">
    <property type="entry name" value="PQQ_rpt_dom"/>
</dbReference>
<evidence type="ECO:0000313" key="7">
    <source>
        <dbReference type="Proteomes" id="UP000025047"/>
    </source>
</evidence>
<dbReference type="InterPro" id="IPR017511">
    <property type="entry name" value="PQQ_mDH"/>
</dbReference>
<comment type="cofactor">
    <cofactor evidence="1">
        <name>pyrroloquinoline quinone</name>
        <dbReference type="ChEBI" id="CHEBI:58442"/>
    </cofactor>
</comment>
<dbReference type="InterPro" id="IPR018391">
    <property type="entry name" value="PQQ_b-propeller_rpt"/>
</dbReference>
<name>A0A017HHI6_9RHOB</name>
<dbReference type="AlphaFoldDB" id="A0A017HHI6"/>
<dbReference type="SMART" id="SM00564">
    <property type="entry name" value="PQQ"/>
    <property type="match status" value="5"/>
</dbReference>
<dbReference type="GO" id="GO:0008876">
    <property type="term" value="F:quinoprotein glucose dehydrogenase activity"/>
    <property type="evidence" value="ECO:0007669"/>
    <property type="project" value="UniProtKB-EC"/>
</dbReference>
<comment type="similarity">
    <text evidence="2">Belongs to the bacterial PQQ dehydrogenase family.</text>
</comment>
<dbReference type="InterPro" id="IPR011047">
    <property type="entry name" value="Quinoprotein_ADH-like_sf"/>
</dbReference>
<dbReference type="RefSeq" id="WP_017929451.1">
    <property type="nucleotide sequence ID" value="NZ_KB823001.1"/>
</dbReference>
<evidence type="ECO:0000256" key="1">
    <source>
        <dbReference type="ARBA" id="ARBA00001931"/>
    </source>
</evidence>
<gene>
    <name evidence="6" type="ORF">Lokhon_00341</name>
</gene>
<feature type="transmembrane region" description="Helical" evidence="4">
    <location>
        <begin position="42"/>
        <end position="62"/>
    </location>
</feature>
<dbReference type="eggNOG" id="COG4993">
    <property type="taxonomic scope" value="Bacteria"/>
</dbReference>
<feature type="domain" description="Pyrrolo-quinoline quinone repeat" evidence="5">
    <location>
        <begin position="141"/>
        <end position="720"/>
    </location>
</feature>